<dbReference type="Proteomes" id="UP000079169">
    <property type="component" value="Unplaced"/>
</dbReference>
<evidence type="ECO:0000313" key="11">
    <source>
        <dbReference type="RefSeq" id="XP_026683992.1"/>
    </source>
</evidence>
<evidence type="ECO:0000313" key="10">
    <source>
        <dbReference type="Proteomes" id="UP000079169"/>
    </source>
</evidence>
<feature type="domain" description="DDE Tnp4" evidence="9">
    <location>
        <begin position="57"/>
        <end position="177"/>
    </location>
</feature>
<evidence type="ECO:0000256" key="5">
    <source>
        <dbReference type="ARBA" id="ARBA00022723"/>
    </source>
</evidence>
<comment type="similarity">
    <text evidence="3">Belongs to the HARBI1 family.</text>
</comment>
<evidence type="ECO:0000256" key="4">
    <source>
        <dbReference type="ARBA" id="ARBA00022722"/>
    </source>
</evidence>
<dbReference type="GO" id="GO:0016787">
    <property type="term" value="F:hydrolase activity"/>
    <property type="evidence" value="ECO:0007669"/>
    <property type="project" value="UniProtKB-KW"/>
</dbReference>
<dbReference type="GO" id="GO:0005634">
    <property type="term" value="C:nucleus"/>
    <property type="evidence" value="ECO:0007669"/>
    <property type="project" value="UniProtKB-SubCell"/>
</dbReference>
<evidence type="ECO:0000256" key="8">
    <source>
        <dbReference type="SAM" id="Phobius"/>
    </source>
</evidence>
<organism evidence="10 11">
    <name type="scientific">Diaphorina citri</name>
    <name type="common">Asian citrus psyllid</name>
    <dbReference type="NCBI Taxonomy" id="121845"/>
    <lineage>
        <taxon>Eukaryota</taxon>
        <taxon>Metazoa</taxon>
        <taxon>Ecdysozoa</taxon>
        <taxon>Arthropoda</taxon>
        <taxon>Hexapoda</taxon>
        <taxon>Insecta</taxon>
        <taxon>Pterygota</taxon>
        <taxon>Neoptera</taxon>
        <taxon>Paraneoptera</taxon>
        <taxon>Hemiptera</taxon>
        <taxon>Sternorrhyncha</taxon>
        <taxon>Psylloidea</taxon>
        <taxon>Psyllidae</taxon>
        <taxon>Diaphorininae</taxon>
        <taxon>Diaphorina</taxon>
    </lineage>
</organism>
<keyword evidence="7" id="KW-0539">Nucleus</keyword>
<dbReference type="PANTHER" id="PTHR22930">
    <property type="match status" value="1"/>
</dbReference>
<reference evidence="11" key="1">
    <citation type="submission" date="2025-08" db="UniProtKB">
        <authorList>
            <consortium name="RefSeq"/>
        </authorList>
    </citation>
    <scope>IDENTIFICATION</scope>
</reference>
<dbReference type="GeneID" id="108253189"/>
<keyword evidence="8" id="KW-1133">Transmembrane helix</keyword>
<evidence type="ECO:0000259" key="9">
    <source>
        <dbReference type="Pfam" id="PF13359"/>
    </source>
</evidence>
<comment type="subcellular location">
    <subcellularLocation>
        <location evidence="2">Nucleus</location>
    </subcellularLocation>
</comment>
<keyword evidence="6" id="KW-0378">Hydrolase</keyword>
<proteinExistence type="inferred from homology"/>
<evidence type="ECO:0000256" key="7">
    <source>
        <dbReference type="ARBA" id="ARBA00023242"/>
    </source>
</evidence>
<dbReference type="PANTHER" id="PTHR22930:SF220">
    <property type="entry name" value="PROTEIN ALP1-LIKE"/>
    <property type="match status" value="1"/>
</dbReference>
<keyword evidence="4" id="KW-0540">Nuclease</keyword>
<dbReference type="RefSeq" id="XP_026683992.1">
    <property type="nucleotide sequence ID" value="XM_026828191.1"/>
</dbReference>
<keyword evidence="8" id="KW-0812">Transmembrane</keyword>
<keyword evidence="8" id="KW-0472">Membrane</keyword>
<sequence>MGVSTVQKIVTDTCKAIVKVLYPDVMPVVPVPTEEMWMNISKEYYELWQFPNCLGALDGKHIKIQAPANSGSLFFNYKKEFSIVLLALVDANYNFTVVEVGALGKESDGGIFAKSNLGQKLASKALSIPPNACLPNIDTEAPHVIVGDEAFPLKSYLLRPYPGNSLDQSKRIFNYRLVGHVGLLKTLLVLWYRNSGFSYDQFMQNQKMLITLFLHVVFYTILLKKLTGIQTVMNHGTYSRHIC</sequence>
<dbReference type="PaxDb" id="121845-A0A3Q0J687"/>
<keyword evidence="10" id="KW-1185">Reference proteome</keyword>
<dbReference type="STRING" id="121845.A0A3Q0J687"/>
<keyword evidence="5" id="KW-0479">Metal-binding</keyword>
<evidence type="ECO:0000256" key="1">
    <source>
        <dbReference type="ARBA" id="ARBA00001968"/>
    </source>
</evidence>
<accession>A0A3Q0J687</accession>
<dbReference type="InterPro" id="IPR027806">
    <property type="entry name" value="HARBI1_dom"/>
</dbReference>
<dbReference type="InterPro" id="IPR045249">
    <property type="entry name" value="HARBI1-like"/>
</dbReference>
<evidence type="ECO:0000256" key="3">
    <source>
        <dbReference type="ARBA" id="ARBA00006958"/>
    </source>
</evidence>
<evidence type="ECO:0000256" key="6">
    <source>
        <dbReference type="ARBA" id="ARBA00022801"/>
    </source>
</evidence>
<feature type="transmembrane region" description="Helical" evidence="8">
    <location>
        <begin position="204"/>
        <end position="223"/>
    </location>
</feature>
<dbReference type="KEGG" id="dci:108253189"/>
<evidence type="ECO:0000256" key="2">
    <source>
        <dbReference type="ARBA" id="ARBA00004123"/>
    </source>
</evidence>
<dbReference type="Pfam" id="PF13359">
    <property type="entry name" value="DDE_Tnp_4"/>
    <property type="match status" value="1"/>
</dbReference>
<dbReference type="AlphaFoldDB" id="A0A3Q0J687"/>
<protein>
    <submittedName>
        <fullName evidence="11">Protein ALP1-like</fullName>
    </submittedName>
</protein>
<comment type="cofactor">
    <cofactor evidence="1">
        <name>a divalent metal cation</name>
        <dbReference type="ChEBI" id="CHEBI:60240"/>
    </cofactor>
</comment>
<name>A0A3Q0J687_DIACI</name>
<gene>
    <name evidence="11" type="primary">LOC108253189</name>
</gene>
<dbReference type="GO" id="GO:0004518">
    <property type="term" value="F:nuclease activity"/>
    <property type="evidence" value="ECO:0007669"/>
    <property type="project" value="UniProtKB-KW"/>
</dbReference>
<feature type="transmembrane region" description="Helical" evidence="8">
    <location>
        <begin position="173"/>
        <end position="192"/>
    </location>
</feature>
<dbReference type="GO" id="GO:0046872">
    <property type="term" value="F:metal ion binding"/>
    <property type="evidence" value="ECO:0007669"/>
    <property type="project" value="UniProtKB-KW"/>
</dbReference>